<evidence type="ECO:0000256" key="2">
    <source>
        <dbReference type="ARBA" id="ARBA00022679"/>
    </source>
</evidence>
<dbReference type="InterPro" id="IPR002213">
    <property type="entry name" value="UDP_glucos_trans"/>
</dbReference>
<evidence type="ECO:0000313" key="4">
    <source>
        <dbReference type="Proteomes" id="UP000834106"/>
    </source>
</evidence>
<gene>
    <name evidence="3" type="ORF">FPE_LOCUS9530</name>
</gene>
<comment type="similarity">
    <text evidence="1">Belongs to the UDP-glycosyltransferase family.</text>
</comment>
<reference evidence="3" key="1">
    <citation type="submission" date="2023-05" db="EMBL/GenBank/DDBJ databases">
        <authorList>
            <person name="Huff M."/>
        </authorList>
    </citation>
    <scope>NUCLEOTIDE SEQUENCE</scope>
</reference>
<dbReference type="AlphaFoldDB" id="A0AAD2DSE6"/>
<dbReference type="EMBL" id="OU503040">
    <property type="protein sequence ID" value="CAI9762100.1"/>
    <property type="molecule type" value="Genomic_DNA"/>
</dbReference>
<evidence type="ECO:0000256" key="1">
    <source>
        <dbReference type="ARBA" id="ARBA00009995"/>
    </source>
</evidence>
<evidence type="ECO:0000313" key="3">
    <source>
        <dbReference type="EMBL" id="CAI9762100.1"/>
    </source>
</evidence>
<dbReference type="Proteomes" id="UP000834106">
    <property type="component" value="Chromosome 5"/>
</dbReference>
<keyword evidence="2" id="KW-0808">Transferase</keyword>
<accession>A0AAD2DSE6</accession>
<name>A0AAD2DSE6_9LAMI</name>
<dbReference type="GO" id="GO:0035251">
    <property type="term" value="F:UDP-glucosyltransferase activity"/>
    <property type="evidence" value="ECO:0007669"/>
    <property type="project" value="TreeGrafter"/>
</dbReference>
<protein>
    <submittedName>
        <fullName evidence="3">Uncharacterized protein</fullName>
    </submittedName>
</protein>
<proteinExistence type="inferred from homology"/>
<dbReference type="PANTHER" id="PTHR48047">
    <property type="entry name" value="GLYCOSYLTRANSFERASE"/>
    <property type="match status" value="1"/>
</dbReference>
<sequence length="325" mass="36596">MASDFRNSAASFPRGSSNVPKPYHSLDGYCQVNCTSRRRGVAVSIITTPLNAARYKPIIDNPIEENLKIQMISLKFPCQEAGLPEGCENMDTITSPELVNPFLARELLHTQLEKLIGELEPKPDYMISSNALPWTQEVAQKCKIPRNIFETISCFTLLCSRKIMKIIEDNTIVSNSESFSISDMPYKIEFTKSQLPESMREKSYNFKGLVEKILQVEGSAQFILPCRISFEQLKEIGLGLKASNFSFIWIVRGQESSAEVEKWLAEDKFEERVKGRGLVIRGWAPQVLILSHSSIGGFLTHCGWNSTLEGRRANDHLAYVRGAIL</sequence>
<dbReference type="Pfam" id="PF00201">
    <property type="entry name" value="UDPGT"/>
    <property type="match status" value="1"/>
</dbReference>
<dbReference type="SUPFAM" id="SSF53756">
    <property type="entry name" value="UDP-Glycosyltransferase/glycogen phosphorylase"/>
    <property type="match status" value="1"/>
</dbReference>
<dbReference type="PANTHER" id="PTHR48047:SF182">
    <property type="entry name" value="GLYCOSYLTRANSFERASE"/>
    <property type="match status" value="1"/>
</dbReference>
<organism evidence="3 4">
    <name type="scientific">Fraxinus pennsylvanica</name>
    <dbReference type="NCBI Taxonomy" id="56036"/>
    <lineage>
        <taxon>Eukaryota</taxon>
        <taxon>Viridiplantae</taxon>
        <taxon>Streptophyta</taxon>
        <taxon>Embryophyta</taxon>
        <taxon>Tracheophyta</taxon>
        <taxon>Spermatophyta</taxon>
        <taxon>Magnoliopsida</taxon>
        <taxon>eudicotyledons</taxon>
        <taxon>Gunneridae</taxon>
        <taxon>Pentapetalae</taxon>
        <taxon>asterids</taxon>
        <taxon>lamiids</taxon>
        <taxon>Lamiales</taxon>
        <taxon>Oleaceae</taxon>
        <taxon>Oleeae</taxon>
        <taxon>Fraxinus</taxon>
    </lineage>
</organism>
<keyword evidence="4" id="KW-1185">Reference proteome</keyword>
<dbReference type="Gene3D" id="3.40.50.2000">
    <property type="entry name" value="Glycogen Phosphorylase B"/>
    <property type="match status" value="2"/>
</dbReference>